<keyword evidence="5" id="KW-1185">Reference proteome</keyword>
<dbReference type="Gene3D" id="1.10.530.10">
    <property type="match status" value="1"/>
</dbReference>
<dbReference type="PANTHER" id="PTHR37423:SF2">
    <property type="entry name" value="MEMBRANE-BOUND LYTIC MUREIN TRANSGLYCOSYLASE C"/>
    <property type="match status" value="1"/>
</dbReference>
<dbReference type="Pfam" id="PF01464">
    <property type="entry name" value="SLT"/>
    <property type="match status" value="1"/>
</dbReference>
<evidence type="ECO:0000313" key="4">
    <source>
        <dbReference type="EMBL" id="PVX84436.1"/>
    </source>
</evidence>
<comment type="caution">
    <text evidence="4">The sequence shown here is derived from an EMBL/GenBank/DDBJ whole genome shotgun (WGS) entry which is preliminary data.</text>
</comment>
<dbReference type="PANTHER" id="PTHR37423">
    <property type="entry name" value="SOLUBLE LYTIC MUREIN TRANSGLYCOSYLASE-RELATED"/>
    <property type="match status" value="1"/>
</dbReference>
<feature type="domain" description="Transglycosylase SLT" evidence="3">
    <location>
        <begin position="100"/>
        <end position="201"/>
    </location>
</feature>
<proteinExistence type="inferred from homology"/>
<feature type="signal peptide" evidence="2">
    <location>
        <begin position="1"/>
        <end position="26"/>
    </location>
</feature>
<dbReference type="PROSITE" id="PS51257">
    <property type="entry name" value="PROKAR_LIPOPROTEIN"/>
    <property type="match status" value="1"/>
</dbReference>
<evidence type="ECO:0000256" key="2">
    <source>
        <dbReference type="SAM" id="SignalP"/>
    </source>
</evidence>
<gene>
    <name evidence="4" type="ORF">C7402_105277</name>
</gene>
<evidence type="ECO:0000313" key="5">
    <source>
        <dbReference type="Proteomes" id="UP000245712"/>
    </source>
</evidence>
<comment type="similarity">
    <text evidence="1">Belongs to the transglycosylase Slt family.</text>
</comment>
<name>A0ABX5KPN0_9BURK</name>
<evidence type="ECO:0000259" key="3">
    <source>
        <dbReference type="Pfam" id="PF01464"/>
    </source>
</evidence>
<accession>A0ABX5KPN0</accession>
<reference evidence="4 5" key="1">
    <citation type="submission" date="2018-05" db="EMBL/GenBank/DDBJ databases">
        <title>Genomic Encyclopedia of Type Strains, Phase IV (KMG-V): Genome sequencing to study the core and pangenomes of soil and plant-associated prokaryotes.</title>
        <authorList>
            <person name="Whitman W."/>
        </authorList>
    </citation>
    <scope>NUCLEOTIDE SEQUENCE [LARGE SCALE GENOMIC DNA]</scope>
    <source>
        <strain evidence="4 5">SCZa-39</strain>
    </source>
</reference>
<dbReference type="SUPFAM" id="SSF53955">
    <property type="entry name" value="Lysozyme-like"/>
    <property type="match status" value="1"/>
</dbReference>
<dbReference type="Proteomes" id="UP000245712">
    <property type="component" value="Unassembled WGS sequence"/>
</dbReference>
<dbReference type="InterPro" id="IPR023346">
    <property type="entry name" value="Lysozyme-like_dom_sf"/>
</dbReference>
<dbReference type="CDD" id="cd16896">
    <property type="entry name" value="LT_Slt70-like"/>
    <property type="match status" value="1"/>
</dbReference>
<dbReference type="EMBL" id="QEOB01000005">
    <property type="protein sequence ID" value="PVX84436.1"/>
    <property type="molecule type" value="Genomic_DNA"/>
</dbReference>
<dbReference type="RefSeq" id="WP_165841880.1">
    <property type="nucleotide sequence ID" value="NZ_CAJZAT010000035.1"/>
</dbReference>
<organism evidence="4 5">
    <name type="scientific">Paraburkholderia unamae</name>
    <dbReference type="NCBI Taxonomy" id="219649"/>
    <lineage>
        <taxon>Bacteria</taxon>
        <taxon>Pseudomonadati</taxon>
        <taxon>Pseudomonadota</taxon>
        <taxon>Betaproteobacteria</taxon>
        <taxon>Burkholderiales</taxon>
        <taxon>Burkholderiaceae</taxon>
        <taxon>Paraburkholderia</taxon>
    </lineage>
</organism>
<feature type="chain" id="PRO_5046837265" evidence="2">
    <location>
        <begin position="27"/>
        <end position="244"/>
    </location>
</feature>
<keyword evidence="2" id="KW-0732">Signal</keyword>
<dbReference type="InterPro" id="IPR008258">
    <property type="entry name" value="Transglycosylase_SLT_dom_1"/>
</dbReference>
<evidence type="ECO:0000256" key="1">
    <source>
        <dbReference type="ARBA" id="ARBA00007734"/>
    </source>
</evidence>
<sequence>MMRGHAAVAGLGFAFGLACLGAPAHAGGVIYIVGGQASAVRASIKSAPAPTPVEELAKARGVVLSGTRLATTPTRVARFAAPARAASCADCNYATVEPVIRAVSQATNVDPALVAAVIDVESGFDHRALSPAGARGLMQLMPATALRFGVSDANDPVQNVAAGALYLSQLLQQFSGNLRYALAAYNAGEGNVSRYGGIPPFAQTQAYVPRVLSRYAAFRARFGTSNEASATVSPPLHMMLTEYR</sequence>
<protein>
    <submittedName>
        <fullName evidence="4">Transglycosylase-like protein with SLT domain</fullName>
    </submittedName>
</protein>